<dbReference type="SUPFAM" id="SSF141000">
    <property type="entry name" value="Glu-tRNAGln amidotransferase C subunit"/>
    <property type="match status" value="1"/>
</dbReference>
<dbReference type="KEGG" id="halc:EY643_04360"/>
<dbReference type="GO" id="GO:0006450">
    <property type="term" value="P:regulation of translational fidelity"/>
    <property type="evidence" value="ECO:0007669"/>
    <property type="project" value="InterPro"/>
</dbReference>
<dbReference type="AlphaFoldDB" id="A0A5P9NHE2"/>
<organism evidence="2 3">
    <name type="scientific">Halioglobus maricola</name>
    <dbReference type="NCBI Taxonomy" id="2601894"/>
    <lineage>
        <taxon>Bacteria</taxon>
        <taxon>Pseudomonadati</taxon>
        <taxon>Pseudomonadota</taxon>
        <taxon>Gammaproteobacteria</taxon>
        <taxon>Cellvibrionales</taxon>
        <taxon>Halieaceae</taxon>
        <taxon>Halioglobus</taxon>
    </lineage>
</organism>
<dbReference type="GO" id="GO:0050567">
    <property type="term" value="F:glutaminyl-tRNA synthase (glutamine-hydrolyzing) activity"/>
    <property type="evidence" value="ECO:0007669"/>
    <property type="project" value="UniProtKB-UniRule"/>
</dbReference>
<dbReference type="GO" id="GO:0006412">
    <property type="term" value="P:translation"/>
    <property type="evidence" value="ECO:0007669"/>
    <property type="project" value="UniProtKB-UniRule"/>
</dbReference>
<keyword evidence="2" id="KW-0808">Transferase</keyword>
<dbReference type="PANTHER" id="PTHR15004">
    <property type="entry name" value="GLUTAMYL-TRNA(GLN) AMIDOTRANSFERASE SUBUNIT C, MITOCHONDRIAL"/>
    <property type="match status" value="1"/>
</dbReference>
<dbReference type="Pfam" id="PF02686">
    <property type="entry name" value="GatC"/>
    <property type="match status" value="1"/>
</dbReference>
<dbReference type="InterPro" id="IPR003837">
    <property type="entry name" value="GatC"/>
</dbReference>
<dbReference type="GO" id="GO:0005524">
    <property type="term" value="F:ATP binding"/>
    <property type="evidence" value="ECO:0007669"/>
    <property type="project" value="UniProtKB-KW"/>
</dbReference>
<proteinExistence type="inferred from homology"/>
<gene>
    <name evidence="1 2" type="primary">gatC</name>
    <name evidence="2" type="ORF">EY643_04360</name>
</gene>
<protein>
    <recommendedName>
        <fullName evidence="1">Aspartyl/glutamyl-tRNA(Asn/Gln) amidotransferase subunit C</fullName>
        <shortName evidence="1">Asp/Glu-ADT subunit C</shortName>
        <ecNumber evidence="1">6.3.5.-</ecNumber>
    </recommendedName>
</protein>
<comment type="catalytic activity">
    <reaction evidence="1">
        <text>L-aspartyl-tRNA(Asn) + L-glutamine + ATP + H2O = L-asparaginyl-tRNA(Asn) + L-glutamate + ADP + phosphate + 2 H(+)</text>
        <dbReference type="Rhea" id="RHEA:14513"/>
        <dbReference type="Rhea" id="RHEA-COMP:9674"/>
        <dbReference type="Rhea" id="RHEA-COMP:9677"/>
        <dbReference type="ChEBI" id="CHEBI:15377"/>
        <dbReference type="ChEBI" id="CHEBI:15378"/>
        <dbReference type="ChEBI" id="CHEBI:29985"/>
        <dbReference type="ChEBI" id="CHEBI:30616"/>
        <dbReference type="ChEBI" id="CHEBI:43474"/>
        <dbReference type="ChEBI" id="CHEBI:58359"/>
        <dbReference type="ChEBI" id="CHEBI:78515"/>
        <dbReference type="ChEBI" id="CHEBI:78516"/>
        <dbReference type="ChEBI" id="CHEBI:456216"/>
    </reaction>
</comment>
<evidence type="ECO:0000313" key="2">
    <source>
        <dbReference type="EMBL" id="QFU74936.1"/>
    </source>
</evidence>
<keyword evidence="1" id="KW-0547">Nucleotide-binding</keyword>
<dbReference type="GO" id="GO:0016740">
    <property type="term" value="F:transferase activity"/>
    <property type="evidence" value="ECO:0007669"/>
    <property type="project" value="UniProtKB-KW"/>
</dbReference>
<keyword evidence="3" id="KW-1185">Reference proteome</keyword>
<reference evidence="2 3" key="1">
    <citation type="submission" date="2019-02" db="EMBL/GenBank/DDBJ databases">
        <authorList>
            <person name="Li S.-H."/>
        </authorList>
    </citation>
    <scope>NUCLEOTIDE SEQUENCE [LARGE SCALE GENOMIC DNA]</scope>
    <source>
        <strain evidence="2 3">IMCC14385</strain>
    </source>
</reference>
<dbReference type="Gene3D" id="1.10.20.60">
    <property type="entry name" value="Glu-tRNAGln amidotransferase C subunit, N-terminal domain"/>
    <property type="match status" value="1"/>
</dbReference>
<dbReference type="GO" id="GO:0070681">
    <property type="term" value="P:glutaminyl-tRNAGln biosynthesis via transamidation"/>
    <property type="evidence" value="ECO:0007669"/>
    <property type="project" value="TreeGrafter"/>
</dbReference>
<comment type="similarity">
    <text evidence="1">Belongs to the GatC family.</text>
</comment>
<comment type="function">
    <text evidence="1">Allows the formation of correctly charged Asn-tRNA(Asn) or Gln-tRNA(Gln) through the transamidation of misacylated Asp-tRNA(Asn) or Glu-tRNA(Gln) in organisms which lack either or both of asparaginyl-tRNA or glutaminyl-tRNA synthetases. The reaction takes place in the presence of glutamine and ATP through an activated phospho-Asp-tRNA(Asn) or phospho-Glu-tRNA(Gln).</text>
</comment>
<keyword evidence="1" id="KW-0067">ATP-binding</keyword>
<dbReference type="Proteomes" id="UP000326287">
    <property type="component" value="Chromosome"/>
</dbReference>
<comment type="subunit">
    <text evidence="1">Heterotrimer of A, B and C subunits.</text>
</comment>
<sequence>MAIEQDEIEKIAELARIGIDADQISEVTQRITEILGMVDQLQAADTDGVEPMANPLDATARLRADEVTELNRREAFQAIAPATEDGLYLVPKVIE</sequence>
<dbReference type="EC" id="6.3.5.-" evidence="1"/>
<name>A0A5P9NHE2_9GAMM</name>
<dbReference type="EMBL" id="CP036422">
    <property type="protein sequence ID" value="QFU74936.1"/>
    <property type="molecule type" value="Genomic_DNA"/>
</dbReference>
<evidence type="ECO:0000313" key="3">
    <source>
        <dbReference type="Proteomes" id="UP000326287"/>
    </source>
</evidence>
<keyword evidence="1" id="KW-0436">Ligase</keyword>
<comment type="catalytic activity">
    <reaction evidence="1">
        <text>L-glutamyl-tRNA(Gln) + L-glutamine + ATP + H2O = L-glutaminyl-tRNA(Gln) + L-glutamate + ADP + phosphate + H(+)</text>
        <dbReference type="Rhea" id="RHEA:17521"/>
        <dbReference type="Rhea" id="RHEA-COMP:9681"/>
        <dbReference type="Rhea" id="RHEA-COMP:9684"/>
        <dbReference type="ChEBI" id="CHEBI:15377"/>
        <dbReference type="ChEBI" id="CHEBI:15378"/>
        <dbReference type="ChEBI" id="CHEBI:29985"/>
        <dbReference type="ChEBI" id="CHEBI:30616"/>
        <dbReference type="ChEBI" id="CHEBI:43474"/>
        <dbReference type="ChEBI" id="CHEBI:58359"/>
        <dbReference type="ChEBI" id="CHEBI:78520"/>
        <dbReference type="ChEBI" id="CHEBI:78521"/>
        <dbReference type="ChEBI" id="CHEBI:456216"/>
    </reaction>
</comment>
<accession>A0A5P9NHE2</accession>
<dbReference type="NCBIfam" id="TIGR00135">
    <property type="entry name" value="gatC"/>
    <property type="match status" value="1"/>
</dbReference>
<keyword evidence="1" id="KW-0648">Protein biosynthesis</keyword>
<dbReference type="RefSeq" id="WP_152661043.1">
    <property type="nucleotide sequence ID" value="NZ_CP036422.1"/>
</dbReference>
<dbReference type="OrthoDB" id="9794326at2"/>
<dbReference type="InterPro" id="IPR036113">
    <property type="entry name" value="Asp/Glu-ADT_sf_sub_c"/>
</dbReference>
<evidence type="ECO:0000256" key="1">
    <source>
        <dbReference type="HAMAP-Rule" id="MF_00122"/>
    </source>
</evidence>
<dbReference type="PANTHER" id="PTHR15004:SF0">
    <property type="entry name" value="GLUTAMYL-TRNA(GLN) AMIDOTRANSFERASE SUBUNIT C, MITOCHONDRIAL"/>
    <property type="match status" value="1"/>
</dbReference>
<dbReference type="HAMAP" id="MF_00122">
    <property type="entry name" value="GatC"/>
    <property type="match status" value="1"/>
</dbReference>